<feature type="compositionally biased region" description="Polar residues" evidence="1">
    <location>
        <begin position="154"/>
        <end position="164"/>
    </location>
</feature>
<dbReference type="EMBL" id="MU004236">
    <property type="protein sequence ID" value="KAF2668256.1"/>
    <property type="molecule type" value="Genomic_DNA"/>
</dbReference>
<feature type="compositionally biased region" description="Polar residues" evidence="1">
    <location>
        <begin position="290"/>
        <end position="303"/>
    </location>
</feature>
<protein>
    <submittedName>
        <fullName evidence="2">Uncharacterized protein</fullName>
    </submittedName>
</protein>
<evidence type="ECO:0000313" key="3">
    <source>
        <dbReference type="Proteomes" id="UP000799302"/>
    </source>
</evidence>
<dbReference type="AlphaFoldDB" id="A0A6A6U9H1"/>
<sequence>MSAPLAKGLIIAASIVVAAGLAIYENEQVRLWLDEHRRRIAIALYSLGDGINPNASQEQSPQQEAEMAELNRKRRNEIVTRNREELIRKAQEEGVAVDLDQLTALGILERETASPILPAAGLERERSGSNTTFDGMVGHDGKLKRQIQVEEMSETPTASGSSFQPGPDEGMRHRGAGARGFAAGAGSYMANPFASPFDDDAHVLFDHNEEQENTVSSDPSTTIRAVSPRPDFEPHILDEQTGPIDIPVYSTEESDIPTPTYKTDDELEAEIQEAIRLSLTETPVVRRDTSATIQPDSPMQGYSTPMIHSPASDDSLYRPASPRFRTLDQSLLTTDPSSLTASSSLPADGSFLFASAPHSADGTRTPTTVNDDAFSTISSNPDLEMVDARSEADTNDSFSVVGASTPGSWSEVDSDSETEAVNGSSHVQR</sequence>
<dbReference type="OrthoDB" id="3926760at2759"/>
<feature type="compositionally biased region" description="Polar residues" evidence="1">
    <location>
        <begin position="419"/>
        <end position="429"/>
    </location>
</feature>
<dbReference type="Proteomes" id="UP000799302">
    <property type="component" value="Unassembled WGS sequence"/>
</dbReference>
<feature type="region of interest" description="Disordered" evidence="1">
    <location>
        <begin position="150"/>
        <end position="173"/>
    </location>
</feature>
<feature type="region of interest" description="Disordered" evidence="1">
    <location>
        <begin position="287"/>
        <end position="320"/>
    </location>
</feature>
<proteinExistence type="predicted"/>
<name>A0A6A6U9H1_9PEZI</name>
<evidence type="ECO:0000313" key="2">
    <source>
        <dbReference type="EMBL" id="KAF2668256.1"/>
    </source>
</evidence>
<organism evidence="2 3">
    <name type="scientific">Microthyrium microscopicum</name>
    <dbReference type="NCBI Taxonomy" id="703497"/>
    <lineage>
        <taxon>Eukaryota</taxon>
        <taxon>Fungi</taxon>
        <taxon>Dikarya</taxon>
        <taxon>Ascomycota</taxon>
        <taxon>Pezizomycotina</taxon>
        <taxon>Dothideomycetes</taxon>
        <taxon>Dothideomycetes incertae sedis</taxon>
        <taxon>Microthyriales</taxon>
        <taxon>Microthyriaceae</taxon>
        <taxon>Microthyrium</taxon>
    </lineage>
</organism>
<feature type="region of interest" description="Disordered" evidence="1">
    <location>
        <begin position="388"/>
        <end position="429"/>
    </location>
</feature>
<gene>
    <name evidence="2" type="ORF">BT63DRAFT_272104</name>
</gene>
<reference evidence="2" key="1">
    <citation type="journal article" date="2020" name="Stud. Mycol.">
        <title>101 Dothideomycetes genomes: a test case for predicting lifestyles and emergence of pathogens.</title>
        <authorList>
            <person name="Haridas S."/>
            <person name="Albert R."/>
            <person name="Binder M."/>
            <person name="Bloem J."/>
            <person name="Labutti K."/>
            <person name="Salamov A."/>
            <person name="Andreopoulos B."/>
            <person name="Baker S."/>
            <person name="Barry K."/>
            <person name="Bills G."/>
            <person name="Bluhm B."/>
            <person name="Cannon C."/>
            <person name="Castanera R."/>
            <person name="Culley D."/>
            <person name="Daum C."/>
            <person name="Ezra D."/>
            <person name="Gonzalez J."/>
            <person name="Henrissat B."/>
            <person name="Kuo A."/>
            <person name="Liang C."/>
            <person name="Lipzen A."/>
            <person name="Lutzoni F."/>
            <person name="Magnuson J."/>
            <person name="Mondo S."/>
            <person name="Nolan M."/>
            <person name="Ohm R."/>
            <person name="Pangilinan J."/>
            <person name="Park H.-J."/>
            <person name="Ramirez L."/>
            <person name="Alfaro M."/>
            <person name="Sun H."/>
            <person name="Tritt A."/>
            <person name="Yoshinaga Y."/>
            <person name="Zwiers L.-H."/>
            <person name="Turgeon B."/>
            <person name="Goodwin S."/>
            <person name="Spatafora J."/>
            <person name="Crous P."/>
            <person name="Grigoriev I."/>
        </authorList>
    </citation>
    <scope>NUCLEOTIDE SEQUENCE</scope>
    <source>
        <strain evidence="2">CBS 115976</strain>
    </source>
</reference>
<accession>A0A6A6U9H1</accession>
<keyword evidence="3" id="KW-1185">Reference proteome</keyword>
<evidence type="ECO:0000256" key="1">
    <source>
        <dbReference type="SAM" id="MobiDB-lite"/>
    </source>
</evidence>